<dbReference type="RefSeq" id="WP_109683422.1">
    <property type="nucleotide sequence ID" value="NZ_QGGP01000011.1"/>
</dbReference>
<name>A0A316DFW4_9FLAO</name>
<dbReference type="AlphaFoldDB" id="A0A316DFW4"/>
<keyword evidence="3" id="KW-1185">Reference proteome</keyword>
<dbReference type="Proteomes" id="UP000245430">
    <property type="component" value="Unassembled WGS sequence"/>
</dbReference>
<proteinExistence type="predicted"/>
<keyword evidence="1" id="KW-1133">Transmembrane helix</keyword>
<feature type="transmembrane region" description="Helical" evidence="1">
    <location>
        <begin position="6"/>
        <end position="23"/>
    </location>
</feature>
<evidence type="ECO:0000313" key="2">
    <source>
        <dbReference type="EMBL" id="PWK17101.1"/>
    </source>
</evidence>
<sequence length="76" mass="8391">MDTSTIINTVGLIFDITGAILMFKNSMPVKFGSYLYSSKYLKLQKIKAKKMNRNIGLGALLLCIGFILQLVATFLG</sequence>
<dbReference type="EMBL" id="QGGP01000011">
    <property type="protein sequence ID" value="PWK17101.1"/>
    <property type="molecule type" value="Genomic_DNA"/>
</dbReference>
<evidence type="ECO:0000313" key="3">
    <source>
        <dbReference type="Proteomes" id="UP000245430"/>
    </source>
</evidence>
<evidence type="ECO:0000256" key="1">
    <source>
        <dbReference type="SAM" id="Phobius"/>
    </source>
</evidence>
<comment type="caution">
    <text evidence="2">The sequence shown here is derived from an EMBL/GenBank/DDBJ whole genome shotgun (WGS) entry which is preliminary data.</text>
</comment>
<accession>A0A316DFW4</accession>
<keyword evidence="1" id="KW-0472">Membrane</keyword>
<organism evidence="2 3">
    <name type="scientific">Xanthomarina spongicola</name>
    <dbReference type="NCBI Taxonomy" id="570520"/>
    <lineage>
        <taxon>Bacteria</taxon>
        <taxon>Pseudomonadati</taxon>
        <taxon>Bacteroidota</taxon>
        <taxon>Flavobacteriia</taxon>
        <taxon>Flavobacteriales</taxon>
        <taxon>Flavobacteriaceae</taxon>
        <taxon>Xanthomarina</taxon>
    </lineage>
</organism>
<feature type="transmembrane region" description="Helical" evidence="1">
    <location>
        <begin position="55"/>
        <end position="75"/>
    </location>
</feature>
<gene>
    <name evidence="2" type="ORF">LX78_02840</name>
</gene>
<keyword evidence="1" id="KW-0812">Transmembrane</keyword>
<reference evidence="2 3" key="1">
    <citation type="submission" date="2018-05" db="EMBL/GenBank/DDBJ databases">
        <title>Genomic Encyclopedia of Archaeal and Bacterial Type Strains, Phase II (KMG-II): from individual species to whole genera.</title>
        <authorList>
            <person name="Goeker M."/>
        </authorList>
    </citation>
    <scope>NUCLEOTIDE SEQUENCE [LARGE SCALE GENOMIC DNA]</scope>
    <source>
        <strain evidence="2 3">DSM 22637</strain>
    </source>
</reference>
<protein>
    <submittedName>
        <fullName evidence="2">Uncharacterized protein</fullName>
    </submittedName>
</protein>